<keyword evidence="6" id="KW-1185">Reference proteome</keyword>
<reference evidence="6" key="1">
    <citation type="journal article" date="2019" name="Int. J. Syst. Evol. Microbiol.">
        <title>The Global Catalogue of Microorganisms (GCM) 10K type strain sequencing project: providing services to taxonomists for standard genome sequencing and annotation.</title>
        <authorList>
            <consortium name="The Broad Institute Genomics Platform"/>
            <consortium name="The Broad Institute Genome Sequencing Center for Infectious Disease"/>
            <person name="Wu L."/>
            <person name="Ma J."/>
        </authorList>
    </citation>
    <scope>NUCLEOTIDE SEQUENCE [LARGE SCALE GENOMIC DNA]</scope>
    <source>
        <strain evidence="6">CGMCC 4.7330</strain>
    </source>
</reference>
<dbReference type="Pfam" id="PF12833">
    <property type="entry name" value="HTH_18"/>
    <property type="match status" value="1"/>
</dbReference>
<dbReference type="Proteomes" id="UP001595696">
    <property type="component" value="Unassembled WGS sequence"/>
</dbReference>
<evidence type="ECO:0000256" key="1">
    <source>
        <dbReference type="ARBA" id="ARBA00023015"/>
    </source>
</evidence>
<dbReference type="PANTHER" id="PTHR43280:SF2">
    <property type="entry name" value="HTH-TYPE TRANSCRIPTIONAL REGULATOR EXSA"/>
    <property type="match status" value="1"/>
</dbReference>
<dbReference type="Gene3D" id="1.10.10.60">
    <property type="entry name" value="Homeodomain-like"/>
    <property type="match status" value="1"/>
</dbReference>
<dbReference type="PROSITE" id="PS01124">
    <property type="entry name" value="HTH_ARAC_FAMILY_2"/>
    <property type="match status" value="1"/>
</dbReference>
<evidence type="ECO:0000313" key="6">
    <source>
        <dbReference type="Proteomes" id="UP001595696"/>
    </source>
</evidence>
<protein>
    <submittedName>
        <fullName evidence="5">Helix-turn-helix transcriptional regulator</fullName>
    </submittedName>
</protein>
<organism evidence="5 6">
    <name type="scientific">Nocardia jiangsuensis</name>
    <dbReference type="NCBI Taxonomy" id="1691563"/>
    <lineage>
        <taxon>Bacteria</taxon>
        <taxon>Bacillati</taxon>
        <taxon>Actinomycetota</taxon>
        <taxon>Actinomycetes</taxon>
        <taxon>Mycobacteriales</taxon>
        <taxon>Nocardiaceae</taxon>
        <taxon>Nocardia</taxon>
    </lineage>
</organism>
<keyword evidence="1" id="KW-0805">Transcription regulation</keyword>
<dbReference type="InterPro" id="IPR009057">
    <property type="entry name" value="Homeodomain-like_sf"/>
</dbReference>
<dbReference type="SUPFAM" id="SSF46689">
    <property type="entry name" value="Homeodomain-like"/>
    <property type="match status" value="2"/>
</dbReference>
<sequence length="292" mass="32325">MSDVRPRATRLIRQHRGVPVYGYRSDPGTPPVSLLRLHGPDGLEQAPHIHDFPVLVHLPTEHAVYVVTPGRVVDVGHVPLPDPSVTVFFDPGALGIDSRSPWPTWNRHPLLSAFLHGQASGLLRVPLPPGHTLWTDTVAAIEAELEHRRDGFQQAALAHLTLLLIDLARLTTDIPGEFRLLGEPLLADVFEVIDRRFGEPLSLRDVAAAVGVTPGHLTTLVRRRTGRTVQDWITERRMAHARELLGGSDLPIAVIANRVGLPDPSYFGRVFRRAHELSPRAWRNQLHGDSHG</sequence>
<accession>A0ABV8DYR6</accession>
<dbReference type="RefSeq" id="WP_378614803.1">
    <property type="nucleotide sequence ID" value="NZ_JBHSAX010000019.1"/>
</dbReference>
<comment type="caution">
    <text evidence="5">The sequence shown here is derived from an EMBL/GenBank/DDBJ whole genome shotgun (WGS) entry which is preliminary data.</text>
</comment>
<evidence type="ECO:0000256" key="3">
    <source>
        <dbReference type="ARBA" id="ARBA00023163"/>
    </source>
</evidence>
<proteinExistence type="predicted"/>
<evidence type="ECO:0000313" key="5">
    <source>
        <dbReference type="EMBL" id="MFC3965045.1"/>
    </source>
</evidence>
<dbReference type="InterPro" id="IPR018060">
    <property type="entry name" value="HTH_AraC"/>
</dbReference>
<dbReference type="InterPro" id="IPR018062">
    <property type="entry name" value="HTH_AraC-typ_CS"/>
</dbReference>
<dbReference type="PROSITE" id="PS00041">
    <property type="entry name" value="HTH_ARAC_FAMILY_1"/>
    <property type="match status" value="1"/>
</dbReference>
<name>A0ABV8DYR6_9NOCA</name>
<feature type="domain" description="HTH araC/xylS-type" evidence="4">
    <location>
        <begin position="187"/>
        <end position="285"/>
    </location>
</feature>
<keyword evidence="3" id="KW-0804">Transcription</keyword>
<evidence type="ECO:0000256" key="2">
    <source>
        <dbReference type="ARBA" id="ARBA00023125"/>
    </source>
</evidence>
<evidence type="ECO:0000259" key="4">
    <source>
        <dbReference type="PROSITE" id="PS01124"/>
    </source>
</evidence>
<gene>
    <name evidence="5" type="ORF">ACFO0B_23915</name>
</gene>
<keyword evidence="2" id="KW-0238">DNA-binding</keyword>
<dbReference type="SMART" id="SM00342">
    <property type="entry name" value="HTH_ARAC"/>
    <property type="match status" value="1"/>
</dbReference>
<dbReference type="EMBL" id="JBHSAX010000019">
    <property type="protein sequence ID" value="MFC3965045.1"/>
    <property type="molecule type" value="Genomic_DNA"/>
</dbReference>
<dbReference type="PANTHER" id="PTHR43280">
    <property type="entry name" value="ARAC-FAMILY TRANSCRIPTIONAL REGULATOR"/>
    <property type="match status" value="1"/>
</dbReference>